<dbReference type="AlphaFoldDB" id="A0A080M633"/>
<dbReference type="Proteomes" id="UP000021315">
    <property type="component" value="Unassembled WGS sequence"/>
</dbReference>
<comment type="similarity">
    <text evidence="1 2">Belongs to the TelA family.</text>
</comment>
<accession>A0A080M633</accession>
<dbReference type="KEGG" id="acog:HWD57_13455"/>
<proteinExistence type="inferred from homology"/>
<dbReference type="RefSeq" id="WP_138677381.1">
    <property type="nucleotide sequence ID" value="NZ_JDST02000047.1"/>
</dbReference>
<accession>A0A7D5SPF9</accession>
<dbReference type="PANTHER" id="PTHR38432">
    <property type="entry name" value="TELA-LIKE PROTEIN SAOUHSC_01408"/>
    <property type="match status" value="1"/>
</dbReference>
<reference evidence="5" key="3">
    <citation type="submission" date="2020-06" db="EMBL/GenBank/DDBJ databases">
        <authorList>
            <person name="Arumugam K."/>
            <person name="Besarab I."/>
            <person name="Haryono M."/>
            <person name="Bagci C."/>
            <person name="Beier S."/>
            <person name="Buchfink B."/>
            <person name="Gorska A."/>
            <person name="Qiu G."/>
            <person name="Huson D.H."/>
            <person name="Williams R.B."/>
        </authorList>
    </citation>
    <scope>NUCLEOTIDE SEQUENCE</scope>
    <source>
        <strain evidence="5">SSA1</strain>
    </source>
</reference>
<evidence type="ECO:0000256" key="3">
    <source>
        <dbReference type="SAM" id="MobiDB-lite"/>
    </source>
</evidence>
<dbReference type="STRING" id="1453999.AW06_002179"/>
<evidence type="ECO:0000313" key="6">
    <source>
        <dbReference type="Proteomes" id="UP000021315"/>
    </source>
</evidence>
<reference evidence="4 6" key="1">
    <citation type="submission" date="2014-02" db="EMBL/GenBank/DDBJ databases">
        <title>Expanding our view of genomic diversity in Candidatus Accumulibacter clades.</title>
        <authorList>
            <person name="Skennerton C.T."/>
            <person name="Barr J.J."/>
            <person name="Slater F.R."/>
            <person name="Bond P.L."/>
            <person name="Tyson G.W."/>
        </authorList>
    </citation>
    <scope>NUCLEOTIDE SEQUENCE [LARGE SCALE GENOMIC DNA]</scope>
    <source>
        <strain evidence="6">SK-02</strain>
    </source>
</reference>
<reference evidence="5 7" key="2">
    <citation type="journal article" date="2019" name="Microbiome">
        <title>Annotated bacterial chromosomes from frame-shift-corrected long-read metagenomic data.</title>
        <authorList>
            <person name="Arumugam K."/>
            <person name="Bagci C."/>
            <person name="Bessarab I."/>
            <person name="Beier S."/>
            <person name="Buchfink B."/>
            <person name="Gorska A."/>
            <person name="Qiu G."/>
            <person name="Huson D.H."/>
            <person name="Williams R.B.H."/>
        </authorList>
    </citation>
    <scope>NUCLEOTIDE SEQUENCE [LARGE SCALE GENOMIC DNA]</scope>
    <source>
        <strain evidence="5">SSA1</strain>
    </source>
</reference>
<evidence type="ECO:0000256" key="2">
    <source>
        <dbReference type="PIRNR" id="PIRNR026508"/>
    </source>
</evidence>
<dbReference type="PIRSF" id="PIRSF026508">
    <property type="entry name" value="TelA"/>
    <property type="match status" value="1"/>
</dbReference>
<keyword evidence="6" id="KW-1185">Reference proteome</keyword>
<evidence type="ECO:0000256" key="1">
    <source>
        <dbReference type="ARBA" id="ARBA00005541"/>
    </source>
</evidence>
<dbReference type="Proteomes" id="UP000509684">
    <property type="component" value="Chromosome"/>
</dbReference>
<dbReference type="PANTHER" id="PTHR38432:SF1">
    <property type="entry name" value="TELA-LIKE PROTEIN SAOUHSC_01408"/>
    <property type="match status" value="1"/>
</dbReference>
<evidence type="ECO:0000313" key="5">
    <source>
        <dbReference type="EMBL" id="QLH50681.1"/>
    </source>
</evidence>
<dbReference type="EMBL" id="JDST02000047">
    <property type="protein sequence ID" value="KFB76703.1"/>
    <property type="molecule type" value="Genomic_DNA"/>
</dbReference>
<sequence length="375" mass="41090">MKPLFADASPANKPSPLASPTAEFLPATEPLPVNPPVPVPARAVMPLAANLSAPSARVTVSESDLAALGDKSTRRVAAISEQLLGMVRGTGADQFGISLSQLVATAQQLDPKLLFDKSLLGKLKGFFISAKEQVRSQFQSVSGQLDALVGELERSARTYEQRIRELDDMYVANGEEYKALGESVIQGQELLAALHEELTGTPETSDPMQAQAIADRRQLAVRLEKRIDDLKRAQMIAMQTAPEIRLLQNNSRMLIAKFQDIVAVTIPAWKKQFSLHILLQEQAKSAELVTAVDDATNAALRRNADLLRQNTTEIARANQRALVEMETLEHVQKQLLGAFEDVQKINEEAAAARAQTDAKLGALREELITRFQKTR</sequence>
<evidence type="ECO:0000313" key="7">
    <source>
        <dbReference type="Proteomes" id="UP000509684"/>
    </source>
</evidence>
<dbReference type="Pfam" id="PF05816">
    <property type="entry name" value="TelA"/>
    <property type="match status" value="1"/>
</dbReference>
<dbReference type="InterPro" id="IPR008863">
    <property type="entry name" value="Toxic_anion-R_TelA"/>
</dbReference>
<evidence type="ECO:0000313" key="4">
    <source>
        <dbReference type="EMBL" id="KFB76703.1"/>
    </source>
</evidence>
<feature type="region of interest" description="Disordered" evidence="3">
    <location>
        <begin position="1"/>
        <end position="23"/>
    </location>
</feature>
<name>A0A080M633_9PROT</name>
<protein>
    <submittedName>
        <fullName evidence="4">TelA-like protein</fullName>
    </submittedName>
    <submittedName>
        <fullName evidence="5">Toxic anion resistance protein</fullName>
    </submittedName>
</protein>
<gene>
    <name evidence="4" type="ORF">AW06_002179</name>
    <name evidence="5" type="ORF">HWD57_13455</name>
</gene>
<dbReference type="EMBL" id="CP058708">
    <property type="protein sequence ID" value="QLH50681.1"/>
    <property type="molecule type" value="Genomic_DNA"/>
</dbReference>
<organism evidence="4 6">
    <name type="scientific">Candidatus Accumulibacter cognatus</name>
    <dbReference type="NCBI Taxonomy" id="2954383"/>
    <lineage>
        <taxon>Bacteria</taxon>
        <taxon>Pseudomonadati</taxon>
        <taxon>Pseudomonadota</taxon>
        <taxon>Betaproteobacteria</taxon>
        <taxon>Candidatus Accumulibacter</taxon>
    </lineage>
</organism>